<dbReference type="EMBL" id="CAVNYO010000138">
    <property type="protein sequence ID" value="CAK5269063.1"/>
    <property type="molecule type" value="Genomic_DNA"/>
</dbReference>
<name>A0AAD2JYM7_9AGAR</name>
<comment type="caution">
    <text evidence="1">The sequence shown here is derived from an EMBL/GenBank/DDBJ whole genome shotgun (WGS) entry which is preliminary data.</text>
</comment>
<proteinExistence type="predicted"/>
<evidence type="ECO:0000313" key="2">
    <source>
        <dbReference type="Proteomes" id="UP001295794"/>
    </source>
</evidence>
<dbReference type="AlphaFoldDB" id="A0AAD2JYM7"/>
<keyword evidence="2" id="KW-1185">Reference proteome</keyword>
<organism evidence="1 2">
    <name type="scientific">Mycena citricolor</name>
    <dbReference type="NCBI Taxonomy" id="2018698"/>
    <lineage>
        <taxon>Eukaryota</taxon>
        <taxon>Fungi</taxon>
        <taxon>Dikarya</taxon>
        <taxon>Basidiomycota</taxon>
        <taxon>Agaricomycotina</taxon>
        <taxon>Agaricomycetes</taxon>
        <taxon>Agaricomycetidae</taxon>
        <taxon>Agaricales</taxon>
        <taxon>Marasmiineae</taxon>
        <taxon>Mycenaceae</taxon>
        <taxon>Mycena</taxon>
    </lineage>
</organism>
<sequence length="265" mass="28219">MRVGNLIFGSTSMWCFHQSTNRTSDMDRANTSAYSLMSATTSSFCSVVRSVPIWTASIILLTRSSLKGSVARIDLFVPLSILKPSEPVAVLIVNIVSGVDPAPSLSTSAICSVQMDLSSSSLDRRCRSRWSDRRSLFSSSCPPDVRHNAAMIASLCLVLHFAASASVCLFLASLAVSSGLLSPYFAYLVSAPRLDDWICRTRVSSSLTMSSSLVAELCSFMSLPLWCVRFGAVLVGGGSGCSGGGRGGWASCVVDSSHAMQPRFS</sequence>
<gene>
    <name evidence="1" type="ORF">MYCIT1_LOCUS12517</name>
</gene>
<accession>A0AAD2JYM7</accession>
<evidence type="ECO:0000313" key="1">
    <source>
        <dbReference type="EMBL" id="CAK5269063.1"/>
    </source>
</evidence>
<reference evidence="1" key="1">
    <citation type="submission" date="2023-11" db="EMBL/GenBank/DDBJ databases">
        <authorList>
            <person name="De Vega J J."/>
            <person name="De Vega J J."/>
        </authorList>
    </citation>
    <scope>NUCLEOTIDE SEQUENCE</scope>
</reference>
<dbReference type="Proteomes" id="UP001295794">
    <property type="component" value="Unassembled WGS sequence"/>
</dbReference>
<protein>
    <submittedName>
        <fullName evidence="1">Uncharacterized protein</fullName>
    </submittedName>
</protein>